<keyword evidence="2" id="KW-1185">Reference proteome</keyword>
<organism evidence="1 2">
    <name type="scientific">Methylocucumis oryzae</name>
    <dbReference type="NCBI Taxonomy" id="1632867"/>
    <lineage>
        <taxon>Bacteria</taxon>
        <taxon>Pseudomonadati</taxon>
        <taxon>Pseudomonadota</taxon>
        <taxon>Gammaproteobacteria</taxon>
        <taxon>Methylococcales</taxon>
        <taxon>Methylococcaceae</taxon>
        <taxon>Methylocucumis</taxon>
    </lineage>
</organism>
<protein>
    <submittedName>
        <fullName evidence="1">Uncharacterized protein</fullName>
    </submittedName>
</protein>
<name>A0A0F3IPQ7_9GAMM</name>
<sequence>MACEIDFNCNTLNSEALDKYLTSLYEKDHIEITNCHYIKAKTGVIDKTLVKQLVMVNPYTQGLQQLILAFAETDTAIATELYEKAIENLKHIKYYYVEALFFFAKFLKNAGPTSRYADIYQQGFELAQRHYFRFLIYKFEDLVEPKSIPYDSKNYPLPDNKNFDAYINFLIKKLQNP</sequence>
<reference evidence="1 2" key="2">
    <citation type="journal article" date="2016" name="Microb. Ecol.">
        <title>Genome Characteristics of a Novel Type I Methanotroph (Sn10-6) Isolated from a Flooded Indian Rice Field.</title>
        <authorList>
            <person name="Rahalkar M.C."/>
            <person name="Pandit P.S."/>
            <person name="Dhakephalkar P.K."/>
            <person name="Pore S."/>
            <person name="Arora P."/>
            <person name="Kapse N."/>
        </authorList>
    </citation>
    <scope>NUCLEOTIDE SEQUENCE [LARGE SCALE GENOMIC DNA]</scope>
    <source>
        <strain evidence="1 2">Sn10-6</strain>
    </source>
</reference>
<evidence type="ECO:0000313" key="1">
    <source>
        <dbReference type="EMBL" id="KJV07564.1"/>
    </source>
</evidence>
<comment type="caution">
    <text evidence="1">The sequence shown here is derived from an EMBL/GenBank/DDBJ whole genome shotgun (WGS) entry which is preliminary data.</text>
</comment>
<dbReference type="EMBL" id="LAJX01000028">
    <property type="protein sequence ID" value="KJV07564.1"/>
    <property type="molecule type" value="Genomic_DNA"/>
</dbReference>
<dbReference type="Proteomes" id="UP000033684">
    <property type="component" value="Unassembled WGS sequence"/>
</dbReference>
<reference evidence="2" key="1">
    <citation type="submission" date="2015-03" db="EMBL/GenBank/DDBJ databases">
        <title>Draft genome sequence of a novel methanotroph (Sn10-6) isolated from flooded ricefield rhizosphere in India.</title>
        <authorList>
            <person name="Pandit P.S."/>
            <person name="Pore S.D."/>
            <person name="Arora P."/>
            <person name="Kapse N.G."/>
            <person name="Dhakephalkar P.K."/>
            <person name="Rahalkar M.C."/>
        </authorList>
    </citation>
    <scope>NUCLEOTIDE SEQUENCE [LARGE SCALE GENOMIC DNA]</scope>
    <source>
        <strain evidence="2">Sn10-6</strain>
    </source>
</reference>
<accession>A0A0F3IPQ7</accession>
<evidence type="ECO:0000313" key="2">
    <source>
        <dbReference type="Proteomes" id="UP000033684"/>
    </source>
</evidence>
<proteinExistence type="predicted"/>
<dbReference type="RefSeq" id="WP_045778224.1">
    <property type="nucleotide sequence ID" value="NZ_LAJX01000028.1"/>
</dbReference>
<dbReference type="AlphaFoldDB" id="A0A0F3IPQ7"/>
<gene>
    <name evidence="1" type="ORF">VZ94_03790</name>
</gene>